<organism evidence="2 3">
    <name type="scientific">Cucurbita argyrosperma subsp. sororia</name>
    <dbReference type="NCBI Taxonomy" id="37648"/>
    <lineage>
        <taxon>Eukaryota</taxon>
        <taxon>Viridiplantae</taxon>
        <taxon>Streptophyta</taxon>
        <taxon>Embryophyta</taxon>
        <taxon>Tracheophyta</taxon>
        <taxon>Spermatophyta</taxon>
        <taxon>Magnoliopsida</taxon>
        <taxon>eudicotyledons</taxon>
        <taxon>Gunneridae</taxon>
        <taxon>Pentapetalae</taxon>
        <taxon>rosids</taxon>
        <taxon>fabids</taxon>
        <taxon>Cucurbitales</taxon>
        <taxon>Cucurbitaceae</taxon>
        <taxon>Cucurbiteae</taxon>
        <taxon>Cucurbita</taxon>
    </lineage>
</organism>
<evidence type="ECO:0000313" key="2">
    <source>
        <dbReference type="EMBL" id="KAG6571467.1"/>
    </source>
</evidence>
<dbReference type="Proteomes" id="UP000685013">
    <property type="component" value="Chromosome 19"/>
</dbReference>
<name>A0AAV6LW72_9ROSI</name>
<evidence type="ECO:0000256" key="1">
    <source>
        <dbReference type="SAM" id="Coils"/>
    </source>
</evidence>
<evidence type="ECO:0000313" key="3">
    <source>
        <dbReference type="Proteomes" id="UP000685013"/>
    </source>
</evidence>
<sequence length="90" mass="10382">MTAICYSSFNHPPYHLRFVRLRCHGGAFLPPPPLSASSYASLSPFFQSEVAMRNIRRDALKAYEKLEKEKELWEDNVRDLSSDVQEPLKP</sequence>
<gene>
    <name evidence="2" type="primary">RRF-2</name>
    <name evidence="2" type="ORF">SDJN03_28195</name>
</gene>
<dbReference type="AlphaFoldDB" id="A0AAV6LW72"/>
<keyword evidence="3" id="KW-1185">Reference proteome</keyword>
<protein>
    <submittedName>
        <fullName evidence="2">Ribosome-recycling factor, chloroplastic</fullName>
    </submittedName>
</protein>
<proteinExistence type="predicted"/>
<dbReference type="EMBL" id="JAGKQH010000019">
    <property type="protein sequence ID" value="KAG6571467.1"/>
    <property type="molecule type" value="Genomic_DNA"/>
</dbReference>
<feature type="coiled-coil region" evidence="1">
    <location>
        <begin position="56"/>
        <end position="83"/>
    </location>
</feature>
<feature type="non-terminal residue" evidence="2">
    <location>
        <position position="1"/>
    </location>
</feature>
<reference evidence="2 3" key="1">
    <citation type="journal article" date="2021" name="Hortic Res">
        <title>The domestication of Cucurbita argyrosperma as revealed by the genome of its wild relative.</title>
        <authorList>
            <person name="Barrera-Redondo J."/>
            <person name="Sanchez-de la Vega G."/>
            <person name="Aguirre-Liguori J.A."/>
            <person name="Castellanos-Morales G."/>
            <person name="Gutierrez-Guerrero Y.T."/>
            <person name="Aguirre-Dugua X."/>
            <person name="Aguirre-Planter E."/>
            <person name="Tenaillon M.I."/>
            <person name="Lira-Saade R."/>
            <person name="Eguiarte L.E."/>
        </authorList>
    </citation>
    <scope>NUCLEOTIDE SEQUENCE [LARGE SCALE GENOMIC DNA]</scope>
    <source>
        <strain evidence="2">JBR-2021</strain>
    </source>
</reference>
<comment type="caution">
    <text evidence="2">The sequence shown here is derived from an EMBL/GenBank/DDBJ whole genome shotgun (WGS) entry which is preliminary data.</text>
</comment>
<keyword evidence="1" id="KW-0175">Coiled coil</keyword>
<accession>A0AAV6LW72</accession>